<evidence type="ECO:0000256" key="3">
    <source>
        <dbReference type="ARBA" id="ARBA00021907"/>
    </source>
</evidence>
<comment type="function">
    <text evidence="10">Part of the ABC transporter FtsEX involved in cellular division.</text>
</comment>
<evidence type="ECO:0000256" key="2">
    <source>
        <dbReference type="ARBA" id="ARBA00007379"/>
    </source>
</evidence>
<evidence type="ECO:0000256" key="7">
    <source>
        <dbReference type="ARBA" id="ARBA00022989"/>
    </source>
</evidence>
<evidence type="ECO:0000313" key="14">
    <source>
        <dbReference type="Proteomes" id="UP000675920"/>
    </source>
</evidence>
<feature type="transmembrane region" description="Helical" evidence="11">
    <location>
        <begin position="238"/>
        <end position="259"/>
    </location>
</feature>
<keyword evidence="6 11" id="KW-0812">Transmembrane</keyword>
<dbReference type="GO" id="GO:0032153">
    <property type="term" value="C:cell division site"/>
    <property type="evidence" value="ECO:0007669"/>
    <property type="project" value="TreeGrafter"/>
</dbReference>
<dbReference type="Pfam" id="PF02687">
    <property type="entry name" value="FtsX"/>
    <property type="match status" value="1"/>
</dbReference>
<dbReference type="AlphaFoldDB" id="A0A8B6X937"/>
<dbReference type="GO" id="GO:0051301">
    <property type="term" value="P:cell division"/>
    <property type="evidence" value="ECO:0007669"/>
    <property type="project" value="UniProtKB-KW"/>
</dbReference>
<reference evidence="15" key="5">
    <citation type="submission" date="2025-08" db="UniProtKB">
        <authorList>
            <consortium name="RefSeq"/>
        </authorList>
    </citation>
    <scope>IDENTIFICATION</scope>
</reference>
<keyword evidence="8 10" id="KW-0472">Membrane</keyword>
<sequence>MAWMRSHVHAVGVALRGIAREPLSWLAGVVVIAVAVLLPMLMHATVGALAPLLRDIAADPEISVFLAPEAPPEATTALRGQIEPLLVSARGDTPGAKFKLREVPRGEALERFRIETERAGGVGALDALKENPLPDSFIITAGSVPPERLAQLASAVRALPGVDLVQLDAAWVQRLAAALGVVTALQWGLAGLLAIVVMAVTFNATRVQVLLLRDEIEIARLVGATGGFIRRPFVYRGALLGLAGSGLALGMMAALGLALRAAVTQYGGAEFAALAAAVPTGLPLVESAAAVVACVLLGALGGNWSAWRQLRTMP</sequence>
<evidence type="ECO:0000256" key="6">
    <source>
        <dbReference type="ARBA" id="ARBA00022692"/>
    </source>
</evidence>
<dbReference type="GO" id="GO:0005886">
    <property type="term" value="C:plasma membrane"/>
    <property type="evidence" value="ECO:0007669"/>
    <property type="project" value="UniProtKB-SubCell"/>
</dbReference>
<keyword evidence="7 11" id="KW-1133">Transmembrane helix</keyword>
<dbReference type="RefSeq" id="WP_051378921.1">
    <property type="nucleotide sequence ID" value="NZ_AXWS01000019.1"/>
</dbReference>
<dbReference type="Pfam" id="PF18075">
    <property type="entry name" value="FtsX_ECD"/>
    <property type="match status" value="1"/>
</dbReference>
<organism evidence="14 15">
    <name type="scientific">Derxia gummosa DSM 723</name>
    <dbReference type="NCBI Taxonomy" id="1121388"/>
    <lineage>
        <taxon>Bacteria</taxon>
        <taxon>Pseudomonadati</taxon>
        <taxon>Pseudomonadota</taxon>
        <taxon>Betaproteobacteria</taxon>
        <taxon>Burkholderiales</taxon>
        <taxon>Alcaligenaceae</taxon>
        <taxon>Derxia</taxon>
    </lineage>
</organism>
<evidence type="ECO:0000256" key="10">
    <source>
        <dbReference type="PIRNR" id="PIRNR003097"/>
    </source>
</evidence>
<protein>
    <recommendedName>
        <fullName evidence="3 10">Cell division protein FtsX</fullName>
    </recommendedName>
</protein>
<accession>A0A8B6X937</accession>
<keyword evidence="14" id="KW-1185">Reference proteome</keyword>
<reference evidence="15" key="3">
    <citation type="journal article" date="2014" name="J. Gen. Physiol.">
        <title>Structural diversity of ABC transporters.</title>
        <authorList>
            <person name="ter Beek J."/>
            <person name="Guskov A."/>
            <person name="Slotboom D.J."/>
        </authorList>
    </citation>
    <scope>NUCLEOTIDE SEQUENCE</scope>
</reference>
<evidence type="ECO:0000256" key="8">
    <source>
        <dbReference type="ARBA" id="ARBA00023136"/>
    </source>
</evidence>
<evidence type="ECO:0000256" key="1">
    <source>
        <dbReference type="ARBA" id="ARBA00004651"/>
    </source>
</evidence>
<dbReference type="PIRSF" id="PIRSF003097">
    <property type="entry name" value="FtsX"/>
    <property type="match status" value="1"/>
</dbReference>
<dbReference type="Proteomes" id="UP000675920">
    <property type="component" value="Unplaced"/>
</dbReference>
<evidence type="ECO:0000313" key="15">
    <source>
        <dbReference type="RefSeq" id="WP_051378921.1"/>
    </source>
</evidence>
<feature type="transmembrane region" description="Helical" evidence="11">
    <location>
        <begin position="288"/>
        <end position="307"/>
    </location>
</feature>
<dbReference type="InterPro" id="IPR004513">
    <property type="entry name" value="FtsX"/>
</dbReference>
<evidence type="ECO:0000259" key="13">
    <source>
        <dbReference type="Pfam" id="PF18075"/>
    </source>
</evidence>
<feature type="transmembrane region" description="Helical" evidence="11">
    <location>
        <begin position="184"/>
        <end position="204"/>
    </location>
</feature>
<dbReference type="OrthoDB" id="9813411at2"/>
<evidence type="ECO:0000256" key="9">
    <source>
        <dbReference type="ARBA" id="ARBA00023306"/>
    </source>
</evidence>
<dbReference type="InterPro" id="IPR040690">
    <property type="entry name" value="FtsX_ECD"/>
</dbReference>
<keyword evidence="9 10" id="KW-0131">Cell cycle</keyword>
<dbReference type="PANTHER" id="PTHR47755:SF1">
    <property type="entry name" value="CELL DIVISION PROTEIN FTSX"/>
    <property type="match status" value="1"/>
</dbReference>
<keyword evidence="4 10" id="KW-1003">Cell membrane</keyword>
<proteinExistence type="inferred from homology"/>
<keyword evidence="10" id="KW-0997">Cell inner membrane</keyword>
<dbReference type="Gene3D" id="3.30.70.3040">
    <property type="match status" value="1"/>
</dbReference>
<feature type="domain" description="ABC3 transporter permease C-terminal" evidence="12">
    <location>
        <begin position="189"/>
        <end position="311"/>
    </location>
</feature>
<comment type="similarity">
    <text evidence="2 10">Belongs to the ABC-4 integral membrane protein family. FtsX subfamily.</text>
</comment>
<reference evidence="15" key="2">
    <citation type="journal article" date="2008" name="Microbiol. Mol. Biol. Rev.">
        <title>Structure, function, and evolution of bacterial ATP-binding cassette systems.</title>
        <authorList>
            <person name="Davidson A.L."/>
            <person name="Dassa E."/>
            <person name="Orelle C."/>
            <person name="Chen J."/>
        </authorList>
    </citation>
    <scope>NUCLEOTIDE SEQUENCE</scope>
</reference>
<evidence type="ECO:0000256" key="4">
    <source>
        <dbReference type="ARBA" id="ARBA00022475"/>
    </source>
</evidence>
<evidence type="ECO:0000256" key="11">
    <source>
        <dbReference type="SAM" id="Phobius"/>
    </source>
</evidence>
<comment type="subcellular location">
    <subcellularLocation>
        <location evidence="10">Cell inner membrane</location>
    </subcellularLocation>
    <subcellularLocation>
        <location evidence="1">Cell membrane</location>
        <topology evidence="1">Multi-pass membrane protein</topology>
    </subcellularLocation>
</comment>
<feature type="domain" description="FtsX extracellular" evidence="13">
    <location>
        <begin position="61"/>
        <end position="165"/>
    </location>
</feature>
<name>A0A8B6X937_9BURK</name>
<keyword evidence="5 10" id="KW-0132">Cell division</keyword>
<feature type="transmembrane region" description="Helical" evidence="11">
    <location>
        <begin position="23"/>
        <end position="42"/>
    </location>
</feature>
<dbReference type="PANTHER" id="PTHR47755">
    <property type="entry name" value="CELL DIVISION PROTEIN FTSX"/>
    <property type="match status" value="1"/>
</dbReference>
<dbReference type="InterPro" id="IPR003838">
    <property type="entry name" value="ABC3_permease_C"/>
</dbReference>
<reference evidence="15" key="1">
    <citation type="journal article" date="2007" name="Curr. Opin. Struct. Biol.">
        <title>Structure and mechanism of ABC transporter proteins.</title>
        <authorList>
            <person name="Hollenstein K."/>
            <person name="Dawson R.J."/>
            <person name="Locher K.P."/>
        </authorList>
    </citation>
    <scope>NUCLEOTIDE SEQUENCE</scope>
</reference>
<evidence type="ECO:0000259" key="12">
    <source>
        <dbReference type="Pfam" id="PF02687"/>
    </source>
</evidence>
<reference evidence="15" key="4">
    <citation type="journal article" date="2015" name="F1000Prime Rep">
        <title>Structure and mechanism of ABC transporters.</title>
        <authorList>
            <person name="Wilkens S."/>
        </authorList>
    </citation>
    <scope>NUCLEOTIDE SEQUENCE</scope>
</reference>
<evidence type="ECO:0000256" key="5">
    <source>
        <dbReference type="ARBA" id="ARBA00022618"/>
    </source>
</evidence>